<evidence type="ECO:0000313" key="2">
    <source>
        <dbReference type="EMBL" id="AKJ00540.1"/>
    </source>
</evidence>
<dbReference type="Pfam" id="PF08924">
    <property type="entry name" value="Rv2525c_GlyHyd-like"/>
    <property type="match status" value="1"/>
</dbReference>
<organism evidence="2 4">
    <name type="scientific">Archangium gephyra</name>
    <dbReference type="NCBI Taxonomy" id="48"/>
    <lineage>
        <taxon>Bacteria</taxon>
        <taxon>Pseudomonadati</taxon>
        <taxon>Myxococcota</taxon>
        <taxon>Myxococcia</taxon>
        <taxon>Myxococcales</taxon>
        <taxon>Cystobacterineae</taxon>
        <taxon>Archangiaceae</taxon>
        <taxon>Archangium</taxon>
    </lineage>
</organism>
<dbReference type="Proteomes" id="UP000035579">
    <property type="component" value="Chromosome"/>
</dbReference>
<sequence>MGTPANLLLGIVQGAPPGVLGVDSDSPLSFATAKALHDLGYRFCARYLSLGSSQAPGDLSSQEAADILRAGLSLVPVQHVLKAGWSPSGDLGTRHGQAAHDNAVNLGIPPGVNLWCDLEGCAHNTSHQAIIDYCNAWFEAVEDQDAGYIPGLYVGFDAFLSSEELYGALRFQHYWSAPQATLVDSRGYQLLQLLPLNQQLAGVYVDVDVTQQDLKKGSVQWLAPAKAPVV</sequence>
<evidence type="ECO:0000313" key="4">
    <source>
        <dbReference type="Proteomes" id="UP000035579"/>
    </source>
</evidence>
<dbReference type="InterPro" id="IPR015020">
    <property type="entry name" value="Rv2525c-like_Glyco_Hydro-like"/>
</dbReference>
<dbReference type="RefSeq" id="WP_047855344.1">
    <property type="nucleotide sequence ID" value="NZ_CP011509.1"/>
</dbReference>
<reference evidence="3 5" key="2">
    <citation type="submission" date="2018-08" db="EMBL/GenBank/DDBJ databases">
        <title>Genomic Encyclopedia of Archaeal and Bacterial Type Strains, Phase II (KMG-II): from individual species to whole genera.</title>
        <authorList>
            <person name="Goeker M."/>
        </authorList>
    </citation>
    <scope>NUCLEOTIDE SEQUENCE [LARGE SCALE GENOMIC DNA]</scope>
    <source>
        <strain evidence="3 5">DSM 2261</strain>
    </source>
</reference>
<dbReference type="AlphaFoldDB" id="A0AAC8TC61"/>
<gene>
    <name evidence="2" type="ORF">AA314_02166</name>
    <name evidence="3" type="ORF">ATI61_10452</name>
</gene>
<dbReference type="InterPro" id="IPR017853">
    <property type="entry name" value="GH"/>
</dbReference>
<feature type="domain" description="Rv2525c-like glycoside hydrolase-like" evidence="1">
    <location>
        <begin position="35"/>
        <end position="161"/>
    </location>
</feature>
<proteinExistence type="predicted"/>
<evidence type="ECO:0000313" key="5">
    <source>
        <dbReference type="Proteomes" id="UP000256345"/>
    </source>
</evidence>
<dbReference type="SUPFAM" id="SSF51445">
    <property type="entry name" value="(Trans)glycosidases"/>
    <property type="match status" value="1"/>
</dbReference>
<evidence type="ECO:0000313" key="3">
    <source>
        <dbReference type="EMBL" id="REG32765.1"/>
    </source>
</evidence>
<dbReference type="KEGG" id="age:AA314_02166"/>
<dbReference type="EMBL" id="QUMU01000004">
    <property type="protein sequence ID" value="REG32765.1"/>
    <property type="molecule type" value="Genomic_DNA"/>
</dbReference>
<protein>
    <submittedName>
        <fullName evidence="3">Uncharacterized protein DUF1906</fullName>
    </submittedName>
</protein>
<evidence type="ECO:0000259" key="1">
    <source>
        <dbReference type="Pfam" id="PF08924"/>
    </source>
</evidence>
<dbReference type="Proteomes" id="UP000256345">
    <property type="component" value="Unassembled WGS sequence"/>
</dbReference>
<dbReference type="EMBL" id="CP011509">
    <property type="protein sequence ID" value="AKJ00540.1"/>
    <property type="molecule type" value="Genomic_DNA"/>
</dbReference>
<dbReference type="Gene3D" id="3.20.20.80">
    <property type="entry name" value="Glycosidases"/>
    <property type="match status" value="1"/>
</dbReference>
<keyword evidence="5" id="KW-1185">Reference proteome</keyword>
<reference evidence="2 4" key="1">
    <citation type="submission" date="2015-05" db="EMBL/GenBank/DDBJ databases">
        <title>Genome assembly of Archangium gephyra DSM 2261.</title>
        <authorList>
            <person name="Sharma G."/>
            <person name="Subramanian S."/>
        </authorList>
    </citation>
    <scope>NUCLEOTIDE SEQUENCE [LARGE SCALE GENOMIC DNA]</scope>
    <source>
        <strain evidence="2 4">DSM 2261</strain>
    </source>
</reference>
<name>A0AAC8TC61_9BACT</name>
<accession>A0AAC8TC61</accession>